<dbReference type="PANTHER" id="PTHR43547:SF2">
    <property type="entry name" value="HYBRID SIGNAL TRANSDUCTION HISTIDINE KINASE C"/>
    <property type="match status" value="1"/>
</dbReference>
<evidence type="ECO:0000256" key="4">
    <source>
        <dbReference type="ARBA" id="ARBA00023015"/>
    </source>
</evidence>
<comment type="catalytic activity">
    <reaction evidence="1">
        <text>ATP + protein L-histidine = ADP + protein N-phospho-L-histidine.</text>
        <dbReference type="EC" id="2.7.13.3"/>
    </reaction>
</comment>
<keyword evidence="3 6" id="KW-0597">Phosphoprotein</keyword>
<dbReference type="Gene3D" id="2.60.40.10">
    <property type="entry name" value="Immunoglobulins"/>
    <property type="match status" value="1"/>
</dbReference>
<dbReference type="InterPro" id="IPR001789">
    <property type="entry name" value="Sig_transdc_resp-reg_receiver"/>
</dbReference>
<evidence type="ECO:0000259" key="9">
    <source>
        <dbReference type="PROSITE" id="PS50109"/>
    </source>
</evidence>
<dbReference type="PROSITE" id="PS50109">
    <property type="entry name" value="HIS_KIN"/>
    <property type="match status" value="1"/>
</dbReference>
<dbReference type="SUPFAM" id="SSF46689">
    <property type="entry name" value="Homeodomain-like"/>
    <property type="match status" value="1"/>
</dbReference>
<dbReference type="SMART" id="SM00387">
    <property type="entry name" value="HATPase_c"/>
    <property type="match status" value="1"/>
</dbReference>
<dbReference type="Proteomes" id="UP000831113">
    <property type="component" value="Chromosome"/>
</dbReference>
<dbReference type="SMART" id="SM00342">
    <property type="entry name" value="HTH_ARAC"/>
    <property type="match status" value="1"/>
</dbReference>
<dbReference type="Pfam" id="PF07494">
    <property type="entry name" value="Reg_prop"/>
    <property type="match status" value="2"/>
</dbReference>
<gene>
    <name evidence="11" type="ORF">MTX78_22495</name>
</gene>
<dbReference type="InterPro" id="IPR009057">
    <property type="entry name" value="Homeodomain-like_sf"/>
</dbReference>
<evidence type="ECO:0000259" key="10">
    <source>
        <dbReference type="PROSITE" id="PS50110"/>
    </source>
</evidence>
<evidence type="ECO:0000313" key="11">
    <source>
        <dbReference type="EMBL" id="UOG74871.1"/>
    </source>
</evidence>
<keyword evidence="4" id="KW-0805">Transcription regulation</keyword>
<dbReference type="Pfam" id="PF12833">
    <property type="entry name" value="HTH_18"/>
    <property type="match status" value="1"/>
</dbReference>
<dbReference type="InterPro" id="IPR011123">
    <property type="entry name" value="Y_Y_Y"/>
</dbReference>
<reference evidence="11 12" key="1">
    <citation type="submission" date="2022-03" db="EMBL/GenBank/DDBJ databases">
        <title>Hymenobactersp. isolated from the air.</title>
        <authorList>
            <person name="Won M."/>
            <person name="Kwon S.-W."/>
        </authorList>
    </citation>
    <scope>NUCLEOTIDE SEQUENCE [LARGE SCALE GENOMIC DNA]</scope>
    <source>
        <strain evidence="11 12">KACC 21982</strain>
    </source>
</reference>
<dbReference type="PROSITE" id="PS01124">
    <property type="entry name" value="HTH_ARAC_FAMILY_2"/>
    <property type="match status" value="1"/>
</dbReference>
<dbReference type="SUPFAM" id="SSF55874">
    <property type="entry name" value="ATPase domain of HSP90 chaperone/DNA topoisomerase II/histidine kinase"/>
    <property type="match status" value="1"/>
</dbReference>
<dbReference type="SMART" id="SM00448">
    <property type="entry name" value="REC"/>
    <property type="match status" value="1"/>
</dbReference>
<dbReference type="Pfam" id="PF00512">
    <property type="entry name" value="HisKA"/>
    <property type="match status" value="1"/>
</dbReference>
<dbReference type="InterPro" id="IPR011110">
    <property type="entry name" value="Reg_prop"/>
</dbReference>
<dbReference type="InterPro" id="IPR013783">
    <property type="entry name" value="Ig-like_fold"/>
</dbReference>
<evidence type="ECO:0000256" key="2">
    <source>
        <dbReference type="ARBA" id="ARBA00012438"/>
    </source>
</evidence>
<dbReference type="Gene3D" id="3.30.565.10">
    <property type="entry name" value="Histidine kinase-like ATPase, C-terminal domain"/>
    <property type="match status" value="1"/>
</dbReference>
<dbReference type="InterPro" id="IPR036890">
    <property type="entry name" value="HATPase_C_sf"/>
</dbReference>
<dbReference type="SMART" id="SM00388">
    <property type="entry name" value="HisKA"/>
    <property type="match status" value="1"/>
</dbReference>
<dbReference type="InterPro" id="IPR036097">
    <property type="entry name" value="HisK_dim/P_sf"/>
</dbReference>
<keyword evidence="12" id="KW-1185">Reference proteome</keyword>
<evidence type="ECO:0000313" key="12">
    <source>
        <dbReference type="Proteomes" id="UP000831113"/>
    </source>
</evidence>
<evidence type="ECO:0000256" key="5">
    <source>
        <dbReference type="ARBA" id="ARBA00023163"/>
    </source>
</evidence>
<dbReference type="InterPro" id="IPR003594">
    <property type="entry name" value="HATPase_dom"/>
</dbReference>
<evidence type="ECO:0000259" key="8">
    <source>
        <dbReference type="PROSITE" id="PS01124"/>
    </source>
</evidence>
<dbReference type="InterPro" id="IPR005467">
    <property type="entry name" value="His_kinase_dom"/>
</dbReference>
<keyword evidence="5" id="KW-0804">Transcription</keyword>
<dbReference type="InterPro" id="IPR015943">
    <property type="entry name" value="WD40/YVTN_repeat-like_dom_sf"/>
</dbReference>
<dbReference type="SUPFAM" id="SSF47384">
    <property type="entry name" value="Homodimeric domain of signal transducing histidine kinase"/>
    <property type="match status" value="1"/>
</dbReference>
<feature type="domain" description="Response regulatory" evidence="10">
    <location>
        <begin position="1162"/>
        <end position="1277"/>
    </location>
</feature>
<dbReference type="Pfam" id="PF00072">
    <property type="entry name" value="Response_reg"/>
    <property type="match status" value="1"/>
</dbReference>
<proteinExistence type="predicted"/>
<dbReference type="InterPro" id="IPR018060">
    <property type="entry name" value="HTH_AraC"/>
</dbReference>
<dbReference type="SUPFAM" id="SSF63829">
    <property type="entry name" value="Calcium-dependent phosphotriesterase"/>
    <property type="match status" value="1"/>
</dbReference>
<dbReference type="Gene3D" id="3.40.50.2300">
    <property type="match status" value="1"/>
</dbReference>
<dbReference type="CDD" id="cd00082">
    <property type="entry name" value="HisKA"/>
    <property type="match status" value="1"/>
</dbReference>
<dbReference type="RefSeq" id="WP_243798529.1">
    <property type="nucleotide sequence ID" value="NZ_CP094669.1"/>
</dbReference>
<evidence type="ECO:0000256" key="1">
    <source>
        <dbReference type="ARBA" id="ARBA00000085"/>
    </source>
</evidence>
<dbReference type="SUPFAM" id="SSF52172">
    <property type="entry name" value="CheY-like"/>
    <property type="match status" value="1"/>
</dbReference>
<dbReference type="InterPro" id="IPR011006">
    <property type="entry name" value="CheY-like_superfamily"/>
</dbReference>
<feature type="chain" id="PRO_5046643009" description="histidine kinase" evidence="7">
    <location>
        <begin position="24"/>
        <end position="1420"/>
    </location>
</feature>
<evidence type="ECO:0000256" key="3">
    <source>
        <dbReference type="ARBA" id="ARBA00022553"/>
    </source>
</evidence>
<evidence type="ECO:0000256" key="6">
    <source>
        <dbReference type="PROSITE-ProRule" id="PRU00169"/>
    </source>
</evidence>
<dbReference type="Pfam" id="PF02518">
    <property type="entry name" value="HATPase_c"/>
    <property type="match status" value="1"/>
</dbReference>
<dbReference type="PRINTS" id="PR00344">
    <property type="entry name" value="BCTRLSENSOR"/>
</dbReference>
<feature type="domain" description="HTH araC/xylS-type" evidence="8">
    <location>
        <begin position="1309"/>
        <end position="1408"/>
    </location>
</feature>
<dbReference type="InterPro" id="IPR003661">
    <property type="entry name" value="HisK_dim/P_dom"/>
</dbReference>
<name>A0ABY4CX67_9BACT</name>
<feature type="signal peptide" evidence="7">
    <location>
        <begin position="1"/>
        <end position="23"/>
    </location>
</feature>
<dbReference type="Gene3D" id="1.10.287.130">
    <property type="match status" value="1"/>
</dbReference>
<dbReference type="InterPro" id="IPR004358">
    <property type="entry name" value="Sig_transdc_His_kin-like_C"/>
</dbReference>
<dbReference type="Gene3D" id="2.130.10.10">
    <property type="entry name" value="YVTN repeat-like/Quinoprotein amine dehydrogenase"/>
    <property type="match status" value="3"/>
</dbReference>
<dbReference type="PANTHER" id="PTHR43547">
    <property type="entry name" value="TWO-COMPONENT HISTIDINE KINASE"/>
    <property type="match status" value="1"/>
</dbReference>
<dbReference type="Gene3D" id="1.10.10.60">
    <property type="entry name" value="Homeodomain-like"/>
    <property type="match status" value="1"/>
</dbReference>
<dbReference type="PROSITE" id="PS50110">
    <property type="entry name" value="RESPONSE_REGULATORY"/>
    <property type="match status" value="1"/>
</dbReference>
<organism evidence="11 12">
    <name type="scientific">Hymenobacter tibetensis</name>
    <dbReference type="NCBI Taxonomy" id="497967"/>
    <lineage>
        <taxon>Bacteria</taxon>
        <taxon>Pseudomonadati</taxon>
        <taxon>Bacteroidota</taxon>
        <taxon>Cytophagia</taxon>
        <taxon>Cytophagales</taxon>
        <taxon>Hymenobacteraceae</taxon>
        <taxon>Hymenobacter</taxon>
    </lineage>
</organism>
<protein>
    <recommendedName>
        <fullName evidence="2">histidine kinase</fullName>
        <ecNumber evidence="2">2.7.13.3</ecNumber>
    </recommendedName>
</protein>
<evidence type="ECO:0000256" key="7">
    <source>
        <dbReference type="SAM" id="SignalP"/>
    </source>
</evidence>
<dbReference type="EC" id="2.7.13.3" evidence="2"/>
<feature type="modified residue" description="4-aspartylphosphate" evidence="6">
    <location>
        <position position="1210"/>
    </location>
</feature>
<accession>A0ABY4CX67</accession>
<dbReference type="CDD" id="cd17574">
    <property type="entry name" value="REC_OmpR"/>
    <property type="match status" value="1"/>
</dbReference>
<dbReference type="SUPFAM" id="SSF101898">
    <property type="entry name" value="NHL repeat"/>
    <property type="match status" value="1"/>
</dbReference>
<feature type="domain" description="Histidine kinase" evidence="9">
    <location>
        <begin position="883"/>
        <end position="1115"/>
    </location>
</feature>
<sequence>MKWSIASVCCLFLLALTGQVGWAQSTPGEFRFEHLTVNNGLSHSDAMAVVQDSAGFLWIGTNRGINRYDGYDLKQYSLPVNSSNGLSGNRVRAFHVGRNGRLWAGAESSGLSFYDADHDRFQHLREQDVPLLYRPLARQLAQADVVVIASDPYGRLWVGTQHRGIFVLGFDAQGKLTHLRQVPLAEDNYTNYQVMSLVVAPENQVWVGTLGAGLRLVEAGATLPATLAARRAPLGFATVRAVHLDSRGDLWIGTNHQVLWVARTDRLRARNLAAHPLPQACRDIHALRLDSFGRLWVGTDYGLYVWQAGAVTGSTPPVQPTKPTLFLPVGGDPFSLQSERVHQLFEDRNQVMWLAASAGGLNKVDLRQKPFGQLQRQLTGQSSLPNNYVNAIYKDEANNQLWIGTRNGFSCYDLARKTYRNYLSWQQSGDVTGVDVSAVTQASDGTLWLGSRTHGLYTLRRSAGAEKLENLKALSKQPDKAATSIESVVEDQYRTMWVATFNAGLARFNQAGELLQTYRVATGLPTEHFTYLLYDQKKDVLWASTRDAGLLKLRVTADSLVLLKHFQYNKHDVNSLSINYTWPLLQDRQGTLWIGTIGGGLHQLVTDQQGRETIRRCSQWMPETDVESILADEDGHLWIGGTGLYRVTPATRHYLRYDVADGLQSNAFKIGAACRAQDSTLYFGGINGISYFKPRAIQTNPFPPVVRITGLRIANKSVAVGETINGRVLLTKDFARPQTVAIRDDENDFTVEFVGLNYATPNKHHYAYQLVGYNKGWVEAAPRQRAATFANLQPGHYTFLVKASNGDGLWSKQPARLQFTVLPPWWKSWWAYMLYGLALVGALWVYRQVTLAQQQLKSKLALEKFRVEKEKELTDLKLSFFTNVSHELRTPLTLILGPMEELLTAAHRFTGLKDSIVLMHKQTRKLLDLVNQLLDFRKVEAGQVPLRAARADIVGFLTEIFLIFKLKAEERQLTYTLLAPSEPVELYFDQGKLEIVLTNLLSNAFKYTREQGSITVTATVVGDPASPAVFGATGLDNNYLEIKVIDQGIGMEASELANIFDAYYQASQTETLRMMGTGIGLSLVKQFVERHLGEITVESEVEQGATFTVRLPFGHQHLALTDLEPAASHAEPTFHTPASQLATPAAEHLPEPLEEPRTSTRRLLIVEDNSDVRHYLELLFNSEYDVSVAADGVEGWELAQVLLPDLVISDIMMPGSTGLELCQKIKQHPQTLHIPVVLLTARTAAVHELEGMEMGADDYVSKPFNPKILHAKVSAILRNRCKLREFYERQILLEPTEITIPEVDQQFLEKAMHVVEHNLADCDFNVQVLIREMGMSQSFFYRRIKSLTGRSVVEFIRDVRMKRAAQLLASTPLRVSDVAYQVGVQDLKHFRTVFHKLYGMTPSEYAKQHRGSEHIDQLSY</sequence>
<keyword evidence="7" id="KW-0732">Signal</keyword>
<dbReference type="EMBL" id="CP094669">
    <property type="protein sequence ID" value="UOG74871.1"/>
    <property type="molecule type" value="Genomic_DNA"/>
</dbReference>
<dbReference type="Pfam" id="PF07495">
    <property type="entry name" value="Y_Y_Y"/>
    <property type="match status" value="1"/>
</dbReference>